<accession>A0AAE6RCH7</accession>
<dbReference type="EMBL" id="CP040324">
    <property type="protein sequence ID" value="QHB28152.1"/>
    <property type="molecule type" value="Genomic_DNA"/>
</dbReference>
<dbReference type="RefSeq" id="WP_159266248.1">
    <property type="nucleotide sequence ID" value="NZ_CP040324.1"/>
</dbReference>
<organism evidence="1 2">
    <name type="scientific">Pseudomonas monteilii</name>
    <dbReference type="NCBI Taxonomy" id="76759"/>
    <lineage>
        <taxon>Bacteria</taxon>
        <taxon>Pseudomonadati</taxon>
        <taxon>Pseudomonadota</taxon>
        <taxon>Gammaproteobacteria</taxon>
        <taxon>Pseudomonadales</taxon>
        <taxon>Pseudomonadaceae</taxon>
        <taxon>Pseudomonas</taxon>
    </lineage>
</organism>
<reference evidence="1 2" key="1">
    <citation type="submission" date="2019-05" db="EMBL/GenBank/DDBJ databases">
        <title>Complete genome sequence of Pseudomonas Pseudomonas resinovorans.</title>
        <authorList>
            <person name="Chen H.-P."/>
        </authorList>
    </citation>
    <scope>NUCLEOTIDE SEQUENCE [LARGE SCALE GENOMIC DNA]</scope>
    <source>
        <strain evidence="1 2">TCU-CK1</strain>
    </source>
</reference>
<dbReference type="Proteomes" id="UP000464593">
    <property type="component" value="Chromosome"/>
</dbReference>
<gene>
    <name evidence="1" type="ORF">TCK1_2806</name>
</gene>
<evidence type="ECO:0000313" key="1">
    <source>
        <dbReference type="EMBL" id="QHB28152.1"/>
    </source>
</evidence>
<evidence type="ECO:0000313" key="2">
    <source>
        <dbReference type="Proteomes" id="UP000464593"/>
    </source>
</evidence>
<name>A0AAE6RCH7_9PSED</name>
<sequence>MLPCDIREIKSQRRPVVVSRAAGITSFTIIPITIESLVRGAEVMSAVTYKCLLSNDRTFEAAQEFMSAKGDGWLHVSLSGQADADIRDFSNDRFLKYILQRTAQLKERGQADEIFTDSIRDLLSPKRPPWSRLQFPGYAHGITRPNEIIAASIDSKISLEKRLAVNRVEEYVPAVVKSCRAVLSLRRKLAADVPVENEICLTVEPILWHLHRADVDRELFDKVDECKEVISALRRMVKSIKKPGGYTKLSIADNEKDLVGLLKNKTISAFLKAYQMELRAFGTSLALLNASELTPVLRLESRINSIKGDLVNLSACARGGNPHIKFKSSKLAQKIQTTMKSLVSLEHHKLINDTLPEFTGVVLLGDIPLEWLPLRDLPLTLRCDVSRISATPGNLSLQQCLRSQYINVAQADFEEVLIVRSFHEGDRIRTVLEDAISKLSSMHKAFPKCKIVDVESVEEFVLAVNSFSGAMMIFDGHGTIADNTGVGSIVVGGEAIDVWKLRNSIRMPPIVLLSACDTLPLDGGHGASANGMLALGAVTVLGTVLPIDSGRAAGFIGRLLLRVQEYLPIVLKRSSYLPWRSFMSGMLRMTYCTELITSLIEDAKIISPKDWAGIQAKANFSINTLNPEWFEVIVNEVTACSGLERGVVREKCLFWGSLVDSLKYIQLGRPEKIRLRPHSLGDVISAMLAEKSIPQSAVPMMDVYPGLFVHSEQFIPHGFE</sequence>
<proteinExistence type="predicted"/>
<protein>
    <submittedName>
        <fullName evidence="1">Error-prone DNA polymerase</fullName>
    </submittedName>
</protein>
<dbReference type="AlphaFoldDB" id="A0AAE6RCH7"/>